<proteinExistence type="predicted"/>
<protein>
    <submittedName>
        <fullName evidence="1">Uncharacterized protein</fullName>
    </submittedName>
</protein>
<evidence type="ECO:0000313" key="2">
    <source>
        <dbReference type="Proteomes" id="UP000265520"/>
    </source>
</evidence>
<dbReference type="Proteomes" id="UP000265520">
    <property type="component" value="Unassembled WGS sequence"/>
</dbReference>
<organism evidence="1 2">
    <name type="scientific">Trifolium medium</name>
    <dbReference type="NCBI Taxonomy" id="97028"/>
    <lineage>
        <taxon>Eukaryota</taxon>
        <taxon>Viridiplantae</taxon>
        <taxon>Streptophyta</taxon>
        <taxon>Embryophyta</taxon>
        <taxon>Tracheophyta</taxon>
        <taxon>Spermatophyta</taxon>
        <taxon>Magnoliopsida</taxon>
        <taxon>eudicotyledons</taxon>
        <taxon>Gunneridae</taxon>
        <taxon>Pentapetalae</taxon>
        <taxon>rosids</taxon>
        <taxon>fabids</taxon>
        <taxon>Fabales</taxon>
        <taxon>Fabaceae</taxon>
        <taxon>Papilionoideae</taxon>
        <taxon>50 kb inversion clade</taxon>
        <taxon>NPAAA clade</taxon>
        <taxon>Hologalegina</taxon>
        <taxon>IRL clade</taxon>
        <taxon>Trifolieae</taxon>
        <taxon>Trifolium</taxon>
    </lineage>
</organism>
<accession>A0A392VSJ5</accession>
<dbReference type="EMBL" id="LXQA011245253">
    <property type="protein sequence ID" value="MCI90463.1"/>
    <property type="molecule type" value="Genomic_DNA"/>
</dbReference>
<name>A0A392VSJ5_9FABA</name>
<feature type="non-terminal residue" evidence="1">
    <location>
        <position position="60"/>
    </location>
</feature>
<sequence length="60" mass="6761">MEKSTAPDPIPYGLDLDSVQSLFTIGRLENDWMEKSIAPDPIPYGLDLDSVQSLFWCSRT</sequence>
<dbReference type="AlphaFoldDB" id="A0A392VSJ5"/>
<evidence type="ECO:0000313" key="1">
    <source>
        <dbReference type="EMBL" id="MCI90463.1"/>
    </source>
</evidence>
<comment type="caution">
    <text evidence="1">The sequence shown here is derived from an EMBL/GenBank/DDBJ whole genome shotgun (WGS) entry which is preliminary data.</text>
</comment>
<keyword evidence="2" id="KW-1185">Reference proteome</keyword>
<reference evidence="1 2" key="1">
    <citation type="journal article" date="2018" name="Front. Plant Sci.">
        <title>Red Clover (Trifolium pratense) and Zigzag Clover (T. medium) - A Picture of Genomic Similarities and Differences.</title>
        <authorList>
            <person name="Dluhosova J."/>
            <person name="Istvanek J."/>
            <person name="Nedelnik J."/>
            <person name="Repkova J."/>
        </authorList>
    </citation>
    <scope>NUCLEOTIDE SEQUENCE [LARGE SCALE GENOMIC DNA]</scope>
    <source>
        <strain evidence="2">cv. 10/8</strain>
        <tissue evidence="1">Leaf</tissue>
    </source>
</reference>